<gene>
    <name evidence="1" type="ORF">DFR62_0286</name>
</gene>
<name>A0A497YT19_9BACL</name>
<accession>A0A497YT19</accession>
<dbReference type="Proteomes" id="UP000280791">
    <property type="component" value="Unassembled WGS sequence"/>
</dbReference>
<sequence length="36" mass="3933">MLGILIGGMMVALVTGMLAGMEIQQLRQEEKRGEVE</sequence>
<evidence type="ECO:0000313" key="1">
    <source>
        <dbReference type="EMBL" id="RLJ90144.1"/>
    </source>
</evidence>
<organism evidence="1 2">
    <name type="scientific">Planococcus citreus</name>
    <dbReference type="NCBI Taxonomy" id="1373"/>
    <lineage>
        <taxon>Bacteria</taxon>
        <taxon>Bacillati</taxon>
        <taxon>Bacillota</taxon>
        <taxon>Bacilli</taxon>
        <taxon>Bacillales</taxon>
        <taxon>Caryophanaceae</taxon>
        <taxon>Planococcus</taxon>
    </lineage>
</organism>
<proteinExistence type="predicted"/>
<dbReference type="AlphaFoldDB" id="A0A497YT19"/>
<keyword evidence="2" id="KW-1185">Reference proteome</keyword>
<reference evidence="1 2" key="1">
    <citation type="submission" date="2018-10" db="EMBL/GenBank/DDBJ databases">
        <title>Genomic Encyclopedia of Type Strains, Phase IV (KMG-IV): sequencing the most valuable type-strain genomes for metagenomic binning, comparative biology and taxonomic classification.</title>
        <authorList>
            <person name="Goeker M."/>
        </authorList>
    </citation>
    <scope>NUCLEOTIDE SEQUENCE [LARGE SCALE GENOMIC DNA]</scope>
    <source>
        <strain evidence="1 2">DSM 20549</strain>
    </source>
</reference>
<dbReference type="EMBL" id="RCCP01000001">
    <property type="protein sequence ID" value="RLJ90144.1"/>
    <property type="molecule type" value="Genomic_DNA"/>
</dbReference>
<protein>
    <submittedName>
        <fullName evidence="1">Uncharacterized protein</fullName>
    </submittedName>
</protein>
<evidence type="ECO:0000313" key="2">
    <source>
        <dbReference type="Proteomes" id="UP000280791"/>
    </source>
</evidence>
<comment type="caution">
    <text evidence="1">The sequence shown here is derived from an EMBL/GenBank/DDBJ whole genome shotgun (WGS) entry which is preliminary data.</text>
</comment>